<accession>A0AA40E9D8</accession>
<dbReference type="Proteomes" id="UP001172101">
    <property type="component" value="Unassembled WGS sequence"/>
</dbReference>
<dbReference type="PANTHER" id="PTHR35040:SF9">
    <property type="entry name" value="4-LIKE CELL SURFACE PROTEIN, PUTATIVE (AFU_ORTHOLOGUE AFUA_4G14080)-RELATED"/>
    <property type="match status" value="1"/>
</dbReference>
<dbReference type="RefSeq" id="XP_060302066.1">
    <property type="nucleotide sequence ID" value="XM_060436437.1"/>
</dbReference>
<reference evidence="1" key="1">
    <citation type="submission" date="2023-06" db="EMBL/GenBank/DDBJ databases">
        <title>Genome-scale phylogeny and comparative genomics of the fungal order Sordariales.</title>
        <authorList>
            <consortium name="Lawrence Berkeley National Laboratory"/>
            <person name="Hensen N."/>
            <person name="Bonometti L."/>
            <person name="Westerberg I."/>
            <person name="Brannstrom I.O."/>
            <person name="Guillou S."/>
            <person name="Cros-Aarteil S."/>
            <person name="Calhoun S."/>
            <person name="Haridas S."/>
            <person name="Kuo A."/>
            <person name="Mondo S."/>
            <person name="Pangilinan J."/>
            <person name="Riley R."/>
            <person name="LaButti K."/>
            <person name="Andreopoulos B."/>
            <person name="Lipzen A."/>
            <person name="Chen C."/>
            <person name="Yanf M."/>
            <person name="Daum C."/>
            <person name="Ng V."/>
            <person name="Clum A."/>
            <person name="Steindorff A."/>
            <person name="Ohm R."/>
            <person name="Martin F."/>
            <person name="Silar P."/>
            <person name="Natvig D."/>
            <person name="Lalanne C."/>
            <person name="Gautier V."/>
            <person name="Ament-velasquez S.L."/>
            <person name="Kruys A."/>
            <person name="Hutchinson M.I."/>
            <person name="Powell A.J."/>
            <person name="Barry K."/>
            <person name="Miller A.N."/>
            <person name="Grigoriev I.V."/>
            <person name="Debuchy R."/>
            <person name="Gladieux P."/>
            <person name="Thoren M.H."/>
            <person name="Johannesson H."/>
        </authorList>
    </citation>
    <scope>NUCLEOTIDE SEQUENCE</scope>
    <source>
        <strain evidence="1">SMH2392-1A</strain>
    </source>
</reference>
<gene>
    <name evidence="1" type="ORF">B0T26DRAFT_632379</name>
</gene>
<dbReference type="AlphaFoldDB" id="A0AA40E9D8"/>
<comment type="caution">
    <text evidence="1">The sequence shown here is derived from an EMBL/GenBank/DDBJ whole genome shotgun (WGS) entry which is preliminary data.</text>
</comment>
<organism evidence="1 2">
    <name type="scientific">Lasiosphaeria miniovina</name>
    <dbReference type="NCBI Taxonomy" id="1954250"/>
    <lineage>
        <taxon>Eukaryota</taxon>
        <taxon>Fungi</taxon>
        <taxon>Dikarya</taxon>
        <taxon>Ascomycota</taxon>
        <taxon>Pezizomycotina</taxon>
        <taxon>Sordariomycetes</taxon>
        <taxon>Sordariomycetidae</taxon>
        <taxon>Sordariales</taxon>
        <taxon>Lasiosphaeriaceae</taxon>
        <taxon>Lasiosphaeria</taxon>
    </lineage>
</organism>
<dbReference type="Pfam" id="PF12138">
    <property type="entry name" value="Spherulin4"/>
    <property type="match status" value="1"/>
</dbReference>
<evidence type="ECO:0000313" key="2">
    <source>
        <dbReference type="Proteomes" id="UP001172101"/>
    </source>
</evidence>
<dbReference type="EMBL" id="JAUIRO010000001">
    <property type="protein sequence ID" value="KAK0733189.1"/>
    <property type="molecule type" value="Genomic_DNA"/>
</dbReference>
<dbReference type="GeneID" id="85319707"/>
<name>A0AA40E9D8_9PEZI</name>
<dbReference type="InterPro" id="IPR021986">
    <property type="entry name" value="Spherulin4"/>
</dbReference>
<proteinExistence type="predicted"/>
<dbReference type="PANTHER" id="PTHR35040">
    <property type="match status" value="1"/>
</dbReference>
<evidence type="ECO:0000313" key="1">
    <source>
        <dbReference type="EMBL" id="KAK0733189.1"/>
    </source>
</evidence>
<keyword evidence="2" id="KW-1185">Reference proteome</keyword>
<sequence length="260" mass="28434">MESSSVSAVESQRFILLPLYIYPDTAAWEPLFSAVLRHPNLQFTVVVNPANGPGNRHATDANYTASLLRLSSLANVTILGYVYCSYGERPLEALKLDIKTYRGWCGEQSIQVDGIFFDEAPSGAELVEYMAEVAENARETLGDVARGGATTVIYNPGVFVDQAYYCSADYIAVFENRVAAWDSAYVYSNLDGLPDDLRARSIAIGHSAGDTSMQMHFAEQVACEAGFAGHFATTVGGYTQWCPNWAAYVRRAGCWAEAED</sequence>
<protein>
    <submittedName>
        <fullName evidence="1">Spherulation-specific family 4</fullName>
    </submittedName>
</protein>